<accession>A0ABX7F145</accession>
<gene>
    <name evidence="1" type="ORF">D4A92_22410</name>
</gene>
<name>A0ABX7F145_9HYPH</name>
<reference evidence="1 2" key="1">
    <citation type="submission" date="2018-09" db="EMBL/GenBank/DDBJ databases">
        <title>Rhizobium sp. MAE2-X.</title>
        <authorList>
            <person name="Lee Y."/>
            <person name="Jeon C.O."/>
        </authorList>
    </citation>
    <scope>NUCLEOTIDE SEQUENCE [LARGE SCALE GENOMIC DNA]</scope>
    <source>
        <strain evidence="1 2">MAE2-X</strain>
        <plasmid evidence="1 2">p1</plasmid>
    </source>
</reference>
<keyword evidence="1" id="KW-0614">Plasmid</keyword>
<dbReference type="Proteomes" id="UP000596351">
    <property type="component" value="Plasmid p1"/>
</dbReference>
<keyword evidence="2" id="KW-1185">Reference proteome</keyword>
<evidence type="ECO:0000313" key="1">
    <source>
        <dbReference type="EMBL" id="QRF54284.1"/>
    </source>
</evidence>
<organism evidence="1 2">
    <name type="scientific">Rhizobium rosettiformans</name>
    <dbReference type="NCBI Taxonomy" id="1368430"/>
    <lineage>
        <taxon>Bacteria</taxon>
        <taxon>Pseudomonadati</taxon>
        <taxon>Pseudomonadota</taxon>
        <taxon>Alphaproteobacteria</taxon>
        <taxon>Hyphomicrobiales</taxon>
        <taxon>Rhizobiaceae</taxon>
        <taxon>Rhizobium/Agrobacterium group</taxon>
        <taxon>Rhizobium</taxon>
    </lineage>
</organism>
<dbReference type="EMBL" id="CP032406">
    <property type="protein sequence ID" value="QRF54284.1"/>
    <property type="molecule type" value="Genomic_DNA"/>
</dbReference>
<evidence type="ECO:0000313" key="2">
    <source>
        <dbReference type="Proteomes" id="UP000596351"/>
    </source>
</evidence>
<geneLocation type="plasmid" evidence="1 2">
    <name>p1</name>
</geneLocation>
<sequence>MALETQDPEYSGCLNSGLRQAIMTSPSPAVSFAIRLAVRATLRPRKRKSAKSVTVDILFRLIATCRPGPFEISEAAILIVASASGRRPHSPIASLRV</sequence>
<evidence type="ECO:0008006" key="3">
    <source>
        <dbReference type="Google" id="ProtNLM"/>
    </source>
</evidence>
<proteinExistence type="predicted"/>
<protein>
    <recommendedName>
        <fullName evidence="3">DUF982 domain-containing protein</fullName>
    </recommendedName>
</protein>